<dbReference type="NCBIfam" id="TIGR03781">
    <property type="entry name" value="Bac_Flav_CT_K"/>
    <property type="match status" value="1"/>
</dbReference>
<reference evidence="2 3" key="1">
    <citation type="submission" date="2020-08" db="EMBL/GenBank/DDBJ databases">
        <title>Genomic Encyclopedia of Type Strains, Phase IV (KMG-V): Genome sequencing to study the core and pangenomes of soil and plant-associated prokaryotes.</title>
        <authorList>
            <person name="Whitman W."/>
        </authorList>
    </citation>
    <scope>NUCLEOTIDE SEQUENCE [LARGE SCALE GENOMIC DNA]</scope>
    <source>
        <strain evidence="2 3">MP601</strain>
    </source>
</reference>
<dbReference type="RefSeq" id="WP_317617947.1">
    <property type="nucleotide sequence ID" value="NZ_JACHCA010000004.1"/>
</dbReference>
<dbReference type="EMBL" id="JACHCA010000004">
    <property type="protein sequence ID" value="MBB6127442.1"/>
    <property type="molecule type" value="Genomic_DNA"/>
</dbReference>
<protein>
    <submittedName>
        <fullName evidence="2">Conjugative transposon TraK protein</fullName>
    </submittedName>
</protein>
<proteinExistence type="predicted"/>
<evidence type="ECO:0000313" key="3">
    <source>
        <dbReference type="Proteomes" id="UP000548326"/>
    </source>
</evidence>
<keyword evidence="1" id="KW-0472">Membrane</keyword>
<keyword evidence="1" id="KW-1133">Transmembrane helix</keyword>
<evidence type="ECO:0000256" key="1">
    <source>
        <dbReference type="SAM" id="Phobius"/>
    </source>
</evidence>
<feature type="transmembrane region" description="Helical" evidence="1">
    <location>
        <begin position="33"/>
        <end position="53"/>
    </location>
</feature>
<organism evidence="2 3">
    <name type="scientific">Mucilaginibacter lappiensis</name>
    <dbReference type="NCBI Taxonomy" id="354630"/>
    <lineage>
        <taxon>Bacteria</taxon>
        <taxon>Pseudomonadati</taxon>
        <taxon>Bacteroidota</taxon>
        <taxon>Sphingobacteriia</taxon>
        <taxon>Sphingobacteriales</taxon>
        <taxon>Sphingobacteriaceae</taxon>
        <taxon>Mucilaginibacter</taxon>
    </lineage>
</organism>
<comment type="caution">
    <text evidence="2">The sequence shown here is derived from an EMBL/GenBank/DDBJ whole genome shotgun (WGS) entry which is preliminary data.</text>
</comment>
<keyword evidence="1" id="KW-0812">Transmembrane</keyword>
<gene>
    <name evidence="2" type="ORF">HDF22_001550</name>
</gene>
<evidence type="ECO:0000313" key="2">
    <source>
        <dbReference type="EMBL" id="MBB6127442.1"/>
    </source>
</evidence>
<sequence length="223" mass="25670">MNLYINNIPQEWIVRGGIMFRKMRNIETAFQHVRGFTIVLTVGYFITIGYIVYQTRSLITTIQNRLYILYNGKVLEATATDRKDNLAVEARDHVKTFHQYFFTLAPDDKVIQGNLAKALYLADGSAKKEYDNLSENGYYANIIAGNVSQQVQTDSVSIDLRSYPYHFRFFGTQTIIRTTSTVTRSLVTEGELRSVSRSDNNPHGFLIQRWITLDNKDLKIVNH</sequence>
<dbReference type="Proteomes" id="UP000548326">
    <property type="component" value="Unassembled WGS sequence"/>
</dbReference>
<dbReference type="AlphaFoldDB" id="A0A841JAR1"/>
<name>A0A841JAR1_9SPHI</name>
<dbReference type="InterPro" id="IPR022276">
    <property type="entry name" value="Conjug_transposon_TraK"/>
</dbReference>
<accession>A0A841JAR1</accession>